<dbReference type="CDD" id="cd12172">
    <property type="entry name" value="PGDH_like_2"/>
    <property type="match status" value="1"/>
</dbReference>
<dbReference type="GO" id="GO:0006564">
    <property type="term" value="P:L-serine biosynthetic process"/>
    <property type="evidence" value="ECO:0007669"/>
    <property type="project" value="UniProtKB-ARBA"/>
</dbReference>
<dbReference type="EC" id="1.1.1.29" evidence="7"/>
<dbReference type="AlphaFoldDB" id="A0A174TIU1"/>
<dbReference type="InterPro" id="IPR029753">
    <property type="entry name" value="D-isomer_DH_CS"/>
</dbReference>
<dbReference type="Pfam" id="PF00389">
    <property type="entry name" value="2-Hacid_dh"/>
    <property type="match status" value="1"/>
</dbReference>
<keyword evidence="3" id="KW-0520">NAD</keyword>
<dbReference type="EMBL" id="CZAU01000040">
    <property type="protein sequence ID" value="CUQ08421.1"/>
    <property type="molecule type" value="Genomic_DNA"/>
</dbReference>
<dbReference type="InterPro" id="IPR050418">
    <property type="entry name" value="D-iso_2-hydroxyacid_DH_PdxB"/>
</dbReference>
<dbReference type="RefSeq" id="WP_055161915.1">
    <property type="nucleotide sequence ID" value="NZ_CZAU01000040.1"/>
</dbReference>
<dbReference type="PANTHER" id="PTHR43761:SF1">
    <property type="entry name" value="D-ISOMER SPECIFIC 2-HYDROXYACID DEHYDROGENASE CATALYTIC DOMAIN-CONTAINING PROTEIN-RELATED"/>
    <property type="match status" value="1"/>
</dbReference>
<gene>
    <name evidence="7" type="primary">hprA_2</name>
    <name evidence="7" type="ORF">ERS852520_03006</name>
</gene>
<dbReference type="GO" id="GO:0051287">
    <property type="term" value="F:NAD binding"/>
    <property type="evidence" value="ECO:0007669"/>
    <property type="project" value="InterPro"/>
</dbReference>
<evidence type="ECO:0000256" key="2">
    <source>
        <dbReference type="ARBA" id="ARBA00023002"/>
    </source>
</evidence>
<dbReference type="GO" id="GO:0004617">
    <property type="term" value="F:phosphoglycerate dehydrogenase activity"/>
    <property type="evidence" value="ECO:0007669"/>
    <property type="project" value="UniProtKB-ARBA"/>
</dbReference>
<dbReference type="PROSITE" id="PS00671">
    <property type="entry name" value="D_2_HYDROXYACID_DH_3"/>
    <property type="match status" value="1"/>
</dbReference>
<evidence type="ECO:0000259" key="5">
    <source>
        <dbReference type="Pfam" id="PF00389"/>
    </source>
</evidence>
<evidence type="ECO:0000256" key="3">
    <source>
        <dbReference type="ARBA" id="ARBA00023027"/>
    </source>
</evidence>
<dbReference type="OrthoDB" id="9805416at2"/>
<feature type="domain" description="D-isomer specific 2-hydroxyacid dehydrogenase catalytic" evidence="5">
    <location>
        <begin position="16"/>
        <end position="305"/>
    </location>
</feature>
<dbReference type="SUPFAM" id="SSF52283">
    <property type="entry name" value="Formate/glycerate dehydrogenase catalytic domain-like"/>
    <property type="match status" value="1"/>
</dbReference>
<name>A0A174TIU1_ANAHA</name>
<dbReference type="InterPro" id="IPR006139">
    <property type="entry name" value="D-isomer_2_OHA_DH_cat_dom"/>
</dbReference>
<evidence type="ECO:0000256" key="4">
    <source>
        <dbReference type="RuleBase" id="RU003719"/>
    </source>
</evidence>
<evidence type="ECO:0000259" key="6">
    <source>
        <dbReference type="Pfam" id="PF02826"/>
    </source>
</evidence>
<dbReference type="GO" id="GO:0047545">
    <property type="term" value="F:(S)-2-hydroxyglutarate dehydrogenase activity"/>
    <property type="evidence" value="ECO:0007669"/>
    <property type="project" value="UniProtKB-ARBA"/>
</dbReference>
<sequence length="312" mass="34405">MSTILVTPRGYAKYGQEAAKKLESLGYEMDINDTGKPVPREVFIEKAKEATGIIVGVDELDEDLLRQCKNLKAIVKFGVGTDNIDLKVCEELRIKVGRCLGTNSNAVAELTVGMMFACARDLVANAITVKNGGWIKPTGFELKGKKLGIAGFGNIGKNVARMAKGIGMEILVYDVFDIPQNVLEEYSAVQTTMDQILKECDFITLHVPLTDETKNMISTKEFDKMKPNAILINAARGGIVDEKALYEALKEHKIHSSASDVFTSEPPQGEDWVQELLKMDNFIQTAHIASRSKEAEINTVNEATYQITELLK</sequence>
<dbReference type="SUPFAM" id="SSF51735">
    <property type="entry name" value="NAD(P)-binding Rossmann-fold domains"/>
    <property type="match status" value="1"/>
</dbReference>
<feature type="domain" description="D-isomer specific 2-hydroxyacid dehydrogenase NAD-binding" evidence="6">
    <location>
        <begin position="112"/>
        <end position="289"/>
    </location>
</feature>
<evidence type="ECO:0000256" key="1">
    <source>
        <dbReference type="ARBA" id="ARBA00005854"/>
    </source>
</evidence>
<dbReference type="PANTHER" id="PTHR43761">
    <property type="entry name" value="D-ISOMER SPECIFIC 2-HYDROXYACID DEHYDROGENASE FAMILY PROTEIN (AFU_ORTHOLOGUE AFUA_1G13630)"/>
    <property type="match status" value="1"/>
</dbReference>
<dbReference type="InterPro" id="IPR006140">
    <property type="entry name" value="D-isomer_DH_NAD-bd"/>
</dbReference>
<proteinExistence type="inferred from homology"/>
<reference evidence="7 8" key="1">
    <citation type="submission" date="2015-09" db="EMBL/GenBank/DDBJ databases">
        <authorList>
            <consortium name="Pathogen Informatics"/>
        </authorList>
    </citation>
    <scope>NUCLEOTIDE SEQUENCE [LARGE SCALE GENOMIC DNA]</scope>
    <source>
        <strain evidence="7 8">2789STDY5834908</strain>
    </source>
</reference>
<dbReference type="Proteomes" id="UP000095564">
    <property type="component" value="Unassembled WGS sequence"/>
</dbReference>
<dbReference type="Pfam" id="PF02826">
    <property type="entry name" value="2-Hacid_dh_C"/>
    <property type="match status" value="1"/>
</dbReference>
<accession>A0A174TIU1</accession>
<organism evidence="7 8">
    <name type="scientific">Anaerostipes hadrus</name>
    <dbReference type="NCBI Taxonomy" id="649756"/>
    <lineage>
        <taxon>Bacteria</taxon>
        <taxon>Bacillati</taxon>
        <taxon>Bacillota</taxon>
        <taxon>Clostridia</taxon>
        <taxon>Lachnospirales</taxon>
        <taxon>Lachnospiraceae</taxon>
        <taxon>Anaerostipes</taxon>
    </lineage>
</organism>
<evidence type="ECO:0000313" key="7">
    <source>
        <dbReference type="EMBL" id="CUQ08421.1"/>
    </source>
</evidence>
<dbReference type="GO" id="GO:0008465">
    <property type="term" value="F:hydroxypyruvate reductase (NADH) activity"/>
    <property type="evidence" value="ECO:0007669"/>
    <property type="project" value="UniProtKB-EC"/>
</dbReference>
<keyword evidence="2 4" id="KW-0560">Oxidoreductase</keyword>
<comment type="similarity">
    <text evidence="1 4">Belongs to the D-isomer specific 2-hydroxyacid dehydrogenase family.</text>
</comment>
<evidence type="ECO:0000313" key="8">
    <source>
        <dbReference type="Proteomes" id="UP000095564"/>
    </source>
</evidence>
<dbReference type="InterPro" id="IPR036291">
    <property type="entry name" value="NAD(P)-bd_dom_sf"/>
</dbReference>
<dbReference type="Gene3D" id="3.40.50.720">
    <property type="entry name" value="NAD(P)-binding Rossmann-like Domain"/>
    <property type="match status" value="2"/>
</dbReference>
<protein>
    <submittedName>
        <fullName evidence="7">Glycerate dehydrogenase</fullName>
        <ecNumber evidence="7">1.1.1.29</ecNumber>
    </submittedName>
</protein>
<dbReference type="FunFam" id="3.40.50.720:FF:000041">
    <property type="entry name" value="D-3-phosphoglycerate dehydrogenase"/>
    <property type="match status" value="1"/>
</dbReference>
<dbReference type="PROSITE" id="PS00670">
    <property type="entry name" value="D_2_HYDROXYACID_DH_2"/>
    <property type="match status" value="1"/>
</dbReference>